<evidence type="ECO:0000256" key="6">
    <source>
        <dbReference type="ARBA" id="ARBA00022840"/>
    </source>
</evidence>
<keyword evidence="8" id="KW-0804">Transcription</keyword>
<organism evidence="10">
    <name type="scientific">Albugo laibachii Nc14</name>
    <dbReference type="NCBI Taxonomy" id="890382"/>
    <lineage>
        <taxon>Eukaryota</taxon>
        <taxon>Sar</taxon>
        <taxon>Stramenopiles</taxon>
        <taxon>Oomycota</taxon>
        <taxon>Peronosporomycetes</taxon>
        <taxon>Albuginales</taxon>
        <taxon>Albuginaceae</taxon>
        <taxon>Albugo</taxon>
    </lineage>
</organism>
<evidence type="ECO:0000256" key="8">
    <source>
        <dbReference type="RuleBase" id="RU363048"/>
    </source>
</evidence>
<comment type="catalytic activity">
    <reaction evidence="8">
        <text>ATP + H2O = ADP + phosphate + H(+)</text>
        <dbReference type="Rhea" id="RHEA:13065"/>
        <dbReference type="ChEBI" id="CHEBI:15377"/>
        <dbReference type="ChEBI" id="CHEBI:15378"/>
        <dbReference type="ChEBI" id="CHEBI:30616"/>
        <dbReference type="ChEBI" id="CHEBI:43474"/>
        <dbReference type="ChEBI" id="CHEBI:456216"/>
        <dbReference type="EC" id="3.6.4.12"/>
    </reaction>
</comment>
<sequence>MKIEEVQSTTKKQRVASHTHIKGLGLNVEGFALPIAAGLVGQEKAREASGITVELIKSKKMAGRALLLAGAPGTGKTALALGISQELGPKVPFCPMVGSEVYSSEVKKTEILMENFRRAIGLRIKENKEVYEGEVTEITPEETENPLGGYGKTISHVIIGLKTTKGSKQLRLDPSIYEALQKEKVATGDVIYVEANNGSVKRVGRSDAYATEFDLDAEEYVPIPKGDVHKKKELVQDVTLHDLDIANARPQGGQDIMSMMGQMMKPKKTEITEKLRMEINKVVNRYIDQGVAELVPGVLFIDEVHMLDIECFTYLNRALESTLAPIVIFATNRGVCTIRGTDISSPHGIPLDLLDRMLIIRTMPYSVEEMEQILKIRAEAESIQLSEKATSKLGDIGAQSSLRYSVQILTPSRILAETQGRTEVSLEDVEEINALFSDAKRSALALAQSDGYLL</sequence>
<gene>
    <name evidence="10" type="primary">AlNc14C284G10152</name>
    <name evidence="10" type="ORF">ALNC14_113870</name>
</gene>
<dbReference type="Pfam" id="PF06068">
    <property type="entry name" value="TIP49"/>
    <property type="match status" value="1"/>
</dbReference>
<evidence type="ECO:0000259" key="9">
    <source>
        <dbReference type="SMART" id="SM00382"/>
    </source>
</evidence>
<comment type="subcellular location">
    <subcellularLocation>
        <location evidence="1">Nucleus</location>
    </subcellularLocation>
</comment>
<evidence type="ECO:0000256" key="7">
    <source>
        <dbReference type="ARBA" id="ARBA00023242"/>
    </source>
</evidence>
<dbReference type="InterPro" id="IPR010339">
    <property type="entry name" value="TIP49_P-loop"/>
</dbReference>
<name>F0WV07_9STRA</name>
<comment type="similarity">
    <text evidence="2 8">Belongs to the RuvB family.</text>
</comment>
<evidence type="ECO:0000256" key="4">
    <source>
        <dbReference type="ARBA" id="ARBA00022801"/>
    </source>
</evidence>
<keyword evidence="5 8" id="KW-0347">Helicase</keyword>
<dbReference type="GO" id="GO:0003678">
    <property type="term" value="F:DNA helicase activity"/>
    <property type="evidence" value="ECO:0007669"/>
    <property type="project" value="UniProtKB-EC"/>
</dbReference>
<keyword evidence="8" id="KW-0805">Transcription regulation</keyword>
<dbReference type="Pfam" id="PF17856">
    <property type="entry name" value="TIP49_C"/>
    <property type="match status" value="1"/>
</dbReference>
<dbReference type="GO" id="GO:0005524">
    <property type="term" value="F:ATP binding"/>
    <property type="evidence" value="ECO:0007669"/>
    <property type="project" value="UniProtKB-KW"/>
</dbReference>
<dbReference type="GO" id="GO:0016887">
    <property type="term" value="F:ATP hydrolysis activity"/>
    <property type="evidence" value="ECO:0007669"/>
    <property type="project" value="RHEA"/>
</dbReference>
<dbReference type="SUPFAM" id="SSF52540">
    <property type="entry name" value="P-loop containing nucleoside triphosphate hydrolases"/>
    <property type="match status" value="1"/>
</dbReference>
<dbReference type="GO" id="GO:0005634">
    <property type="term" value="C:nucleus"/>
    <property type="evidence" value="ECO:0007669"/>
    <property type="project" value="UniProtKB-SubCell"/>
</dbReference>
<keyword evidence="6 8" id="KW-0067">ATP-binding</keyword>
<dbReference type="InterPro" id="IPR027238">
    <property type="entry name" value="RuvB-like"/>
</dbReference>
<evidence type="ECO:0000256" key="5">
    <source>
        <dbReference type="ARBA" id="ARBA00022806"/>
    </source>
</evidence>
<dbReference type="Gene3D" id="1.10.8.60">
    <property type="match status" value="1"/>
</dbReference>
<dbReference type="Gene3D" id="3.40.50.300">
    <property type="entry name" value="P-loop containing nucleotide triphosphate hydrolases"/>
    <property type="match status" value="1"/>
</dbReference>
<dbReference type="InterPro" id="IPR003593">
    <property type="entry name" value="AAA+_ATPase"/>
</dbReference>
<dbReference type="FunFam" id="1.10.8.60:FF:000010">
    <property type="entry name" value="RuvB-like helicase"/>
    <property type="match status" value="1"/>
</dbReference>
<protein>
    <recommendedName>
        <fullName evidence="8">RuvB-like helicase</fullName>
        <ecNumber evidence="8">3.6.4.12</ecNumber>
    </recommendedName>
</protein>
<accession>F0WV07</accession>
<dbReference type="InterPro" id="IPR042487">
    <property type="entry name" value="RuvBL1/2_DNA/RNA_bd_dom"/>
</dbReference>
<dbReference type="PANTHER" id="PTHR11093">
    <property type="entry name" value="RUVB-RELATED REPTIN AND PONTIN"/>
    <property type="match status" value="1"/>
</dbReference>
<keyword evidence="3 8" id="KW-0547">Nucleotide-binding</keyword>
<dbReference type="AlphaFoldDB" id="F0WV07"/>
<dbReference type="EC" id="3.6.4.12" evidence="8"/>
<dbReference type="Gene3D" id="2.40.50.360">
    <property type="entry name" value="RuvB-like helicase, domain II"/>
    <property type="match status" value="1"/>
</dbReference>
<dbReference type="HOGENOM" id="CLU_028311_1_1_1"/>
<dbReference type="SMART" id="SM00382">
    <property type="entry name" value="AAA"/>
    <property type="match status" value="1"/>
</dbReference>
<evidence type="ECO:0000256" key="1">
    <source>
        <dbReference type="ARBA" id="ARBA00004123"/>
    </source>
</evidence>
<dbReference type="InterPro" id="IPR027417">
    <property type="entry name" value="P-loop_NTPase"/>
</dbReference>
<keyword evidence="7 8" id="KW-0539">Nucleus</keyword>
<dbReference type="FunFam" id="2.40.50.360:FF:000001">
    <property type="entry name" value="RuvB-like helicase"/>
    <property type="match status" value="1"/>
</dbReference>
<dbReference type="EMBL" id="FR824329">
    <property type="protein sequence ID" value="CCA25243.1"/>
    <property type="molecule type" value="Genomic_DNA"/>
</dbReference>
<evidence type="ECO:0000256" key="2">
    <source>
        <dbReference type="ARBA" id="ARBA00007519"/>
    </source>
</evidence>
<evidence type="ECO:0000256" key="3">
    <source>
        <dbReference type="ARBA" id="ARBA00022741"/>
    </source>
</evidence>
<evidence type="ECO:0000313" key="10">
    <source>
        <dbReference type="EMBL" id="CCA25243.1"/>
    </source>
</evidence>
<dbReference type="InterPro" id="IPR041048">
    <property type="entry name" value="RuvB-like_C"/>
</dbReference>
<reference evidence="10" key="1">
    <citation type="journal article" date="2011" name="PLoS Biol.">
        <title>Gene gain and loss during evolution of obligate parasitism in the white rust pathogen of Arabidopsis thaliana.</title>
        <authorList>
            <person name="Kemen E."/>
            <person name="Gardiner A."/>
            <person name="Schultz-Larsen T."/>
            <person name="Kemen A.C."/>
            <person name="Balmuth A.L."/>
            <person name="Robert-Seilaniantz A."/>
            <person name="Bailey K."/>
            <person name="Holub E."/>
            <person name="Studholme D.J."/>
            <person name="Maclean D."/>
            <person name="Jones J.D."/>
        </authorList>
    </citation>
    <scope>NUCLEOTIDE SEQUENCE</scope>
</reference>
<keyword evidence="4 8" id="KW-0378">Hydrolase</keyword>
<proteinExistence type="inferred from homology"/>
<feature type="domain" description="AAA+ ATPase" evidence="9">
    <location>
        <begin position="62"/>
        <end position="374"/>
    </location>
</feature>
<reference evidence="10" key="2">
    <citation type="submission" date="2011-02" db="EMBL/GenBank/DDBJ databases">
        <authorList>
            <person name="MacLean D."/>
        </authorList>
    </citation>
    <scope>NUCLEOTIDE SEQUENCE</scope>
</reference>